<dbReference type="Pfam" id="PF01541">
    <property type="entry name" value="GIY-YIG"/>
    <property type="match status" value="1"/>
</dbReference>
<reference evidence="3" key="1">
    <citation type="journal article" date="2020" name="mSystems">
        <title>Genome- and Community-Level Interaction Insights into Carbon Utilization and Element Cycling Functions of Hydrothermarchaeota in Hydrothermal Sediment.</title>
        <authorList>
            <person name="Zhou Z."/>
            <person name="Liu Y."/>
            <person name="Xu W."/>
            <person name="Pan J."/>
            <person name="Luo Z.H."/>
            <person name="Li M."/>
        </authorList>
    </citation>
    <scope>NUCLEOTIDE SEQUENCE [LARGE SCALE GENOMIC DNA]</scope>
    <source>
        <strain evidence="3">HyVt-633</strain>
    </source>
</reference>
<name>A0A7C5DCQ4_9CHLB</name>
<dbReference type="PROSITE" id="PS50164">
    <property type="entry name" value="GIY_YIG"/>
    <property type="match status" value="1"/>
</dbReference>
<dbReference type="PANTHER" id="PTHR34477">
    <property type="entry name" value="UPF0213 PROTEIN YHBQ"/>
    <property type="match status" value="1"/>
</dbReference>
<dbReference type="Gene3D" id="3.40.1440.10">
    <property type="entry name" value="GIY-YIG endonuclease"/>
    <property type="match status" value="1"/>
</dbReference>
<protein>
    <submittedName>
        <fullName evidence="3">GIY-YIG nuclease family protein</fullName>
    </submittedName>
</protein>
<organism evidence="3">
    <name type="scientific">Chlorobaculum parvum</name>
    <dbReference type="NCBI Taxonomy" id="274539"/>
    <lineage>
        <taxon>Bacteria</taxon>
        <taxon>Pseudomonadati</taxon>
        <taxon>Chlorobiota</taxon>
        <taxon>Chlorobiia</taxon>
        <taxon>Chlorobiales</taxon>
        <taxon>Chlorobiaceae</taxon>
        <taxon>Chlorobaculum</taxon>
    </lineage>
</organism>
<proteinExistence type="inferred from homology"/>
<dbReference type="InterPro" id="IPR035901">
    <property type="entry name" value="GIY-YIG_endonuc_sf"/>
</dbReference>
<evidence type="ECO:0000259" key="2">
    <source>
        <dbReference type="PROSITE" id="PS50164"/>
    </source>
</evidence>
<evidence type="ECO:0000256" key="1">
    <source>
        <dbReference type="ARBA" id="ARBA00007435"/>
    </source>
</evidence>
<dbReference type="InterPro" id="IPR000305">
    <property type="entry name" value="GIY-YIG_endonuc"/>
</dbReference>
<comment type="similarity">
    <text evidence="1">Belongs to the UPF0213 family.</text>
</comment>
<sequence>MRNYYVYILASKRNGTLYTGVTNDLERRIYEHKNKLVPGFTSRYEVNKLVYFETCLEIQGAIIREKQIKGWTRKRKLALIEAANPEWKDLATEWS</sequence>
<dbReference type="EMBL" id="DRSQ01000008">
    <property type="protein sequence ID" value="HHE31116.1"/>
    <property type="molecule type" value="Genomic_DNA"/>
</dbReference>
<dbReference type="CDD" id="cd10448">
    <property type="entry name" value="GIY-YIG_unchar_3"/>
    <property type="match status" value="1"/>
</dbReference>
<comment type="caution">
    <text evidence="3">The sequence shown here is derived from an EMBL/GenBank/DDBJ whole genome shotgun (WGS) entry which is preliminary data.</text>
</comment>
<dbReference type="Proteomes" id="UP000886058">
    <property type="component" value="Unassembled WGS sequence"/>
</dbReference>
<dbReference type="PANTHER" id="PTHR34477:SF5">
    <property type="entry name" value="BSL5627 PROTEIN"/>
    <property type="match status" value="1"/>
</dbReference>
<feature type="domain" description="GIY-YIG" evidence="2">
    <location>
        <begin position="2"/>
        <end position="78"/>
    </location>
</feature>
<accession>A0A7C5DCQ4</accession>
<dbReference type="AlphaFoldDB" id="A0A7C5DCQ4"/>
<evidence type="ECO:0000313" key="3">
    <source>
        <dbReference type="EMBL" id="HHE31116.1"/>
    </source>
</evidence>
<dbReference type="InterPro" id="IPR050190">
    <property type="entry name" value="UPF0213_domain"/>
</dbReference>
<gene>
    <name evidence="3" type="ORF">ENL07_00380</name>
</gene>
<dbReference type="SUPFAM" id="SSF82771">
    <property type="entry name" value="GIY-YIG endonuclease"/>
    <property type="match status" value="1"/>
</dbReference>